<dbReference type="Proteomes" id="UP000199045">
    <property type="component" value="Unassembled WGS sequence"/>
</dbReference>
<dbReference type="Gene3D" id="3.40.50.1820">
    <property type="entry name" value="alpha/beta hydrolase"/>
    <property type="match status" value="1"/>
</dbReference>
<protein>
    <submittedName>
        <fullName evidence="7">Uncharacterized protein</fullName>
    </submittedName>
</protein>
<feature type="signal peptide" evidence="6">
    <location>
        <begin position="1"/>
        <end position="32"/>
    </location>
</feature>
<dbReference type="Pfam" id="PF00756">
    <property type="entry name" value="Esterase"/>
    <property type="match status" value="1"/>
</dbReference>
<name>A0A1G7SGK5_CHIFI</name>
<evidence type="ECO:0000256" key="3">
    <source>
        <dbReference type="ARBA" id="ARBA00022801"/>
    </source>
</evidence>
<dbReference type="AlphaFoldDB" id="A0A1G7SGK5"/>
<evidence type="ECO:0000313" key="8">
    <source>
        <dbReference type="Proteomes" id="UP000199045"/>
    </source>
</evidence>
<accession>A0A1G7SGK5</accession>
<reference evidence="7 8" key="1">
    <citation type="submission" date="2016-10" db="EMBL/GenBank/DDBJ databases">
        <authorList>
            <person name="de Groot N.N."/>
        </authorList>
    </citation>
    <scope>NUCLEOTIDE SEQUENCE [LARGE SCALE GENOMIC DNA]</scope>
    <source>
        <strain evidence="7 8">DSM 527</strain>
    </source>
</reference>
<comment type="similarity">
    <text evidence="1">Belongs to the esterase D family.</text>
</comment>
<evidence type="ECO:0000313" key="7">
    <source>
        <dbReference type="EMBL" id="SDG22071.1"/>
    </source>
</evidence>
<dbReference type="InterPro" id="IPR000801">
    <property type="entry name" value="Esterase-like"/>
</dbReference>
<dbReference type="SMART" id="SM00028">
    <property type="entry name" value="TPR"/>
    <property type="match status" value="1"/>
</dbReference>
<proteinExistence type="inferred from homology"/>
<evidence type="ECO:0000256" key="1">
    <source>
        <dbReference type="ARBA" id="ARBA00005622"/>
    </source>
</evidence>
<evidence type="ECO:0000256" key="5">
    <source>
        <dbReference type="PROSITE-ProRule" id="PRU00339"/>
    </source>
</evidence>
<dbReference type="SUPFAM" id="SSF53474">
    <property type="entry name" value="alpha/beta-Hydrolases"/>
    <property type="match status" value="1"/>
</dbReference>
<keyword evidence="3" id="KW-0378">Hydrolase</keyword>
<evidence type="ECO:0000256" key="6">
    <source>
        <dbReference type="SAM" id="SignalP"/>
    </source>
</evidence>
<keyword evidence="4 5" id="KW-0802">TPR repeat</keyword>
<organism evidence="7 8">
    <name type="scientific">Chitinophaga filiformis</name>
    <name type="common">Myxococcus filiformis</name>
    <name type="synonym">Flexibacter filiformis</name>
    <dbReference type="NCBI Taxonomy" id="104663"/>
    <lineage>
        <taxon>Bacteria</taxon>
        <taxon>Pseudomonadati</taxon>
        <taxon>Bacteroidota</taxon>
        <taxon>Chitinophagia</taxon>
        <taxon>Chitinophagales</taxon>
        <taxon>Chitinophagaceae</taxon>
        <taxon>Chitinophaga</taxon>
    </lineage>
</organism>
<dbReference type="SUPFAM" id="SSF48452">
    <property type="entry name" value="TPR-like"/>
    <property type="match status" value="1"/>
</dbReference>
<dbReference type="EMBL" id="FNBN01000003">
    <property type="protein sequence ID" value="SDG22071.1"/>
    <property type="molecule type" value="Genomic_DNA"/>
</dbReference>
<sequence>MTRTLSTFSLNNLMKSFVCSITFLLISFYVNAQETNAFTTGFEETVHSKILGQERKVWIHIPNSNGGNKIKDRGNYPVIYLLDGSENFNTVVSITEHMTESGLCPPMIVVGILHPNRLTDLTRGTDEELPGVVGNGEKFMSFIEKELIPHIDSTYPTTTYKTFIGHSLGGLTVMNTFLHNPNLFNSYVSLDGALWWNDQITVKEAKAILPTRNYKGKTLFIAMANRMEKGVDTFRVQKDTSNATELIRCNLALIKDLNKNKANQLRFKYKYYENDNHPSVRLIGEYDALRFIFDFYKLEIYNSDLNNPGFKPDSFLVAHYKNVSEQMGYVIKPDENQVNNLGYKMMNAKQLAKAETLFKLNIANNPKSANCYDSLGDLYLQTGNKTKAIDAFKKALALKEIPESREKLEKLLNE</sequence>
<dbReference type="PANTHER" id="PTHR40841">
    <property type="entry name" value="SIDEROPHORE TRIACETYLFUSARININE C ESTERASE"/>
    <property type="match status" value="1"/>
</dbReference>
<dbReference type="InterPro" id="IPR029058">
    <property type="entry name" value="AB_hydrolase_fold"/>
</dbReference>
<dbReference type="InterPro" id="IPR019734">
    <property type="entry name" value="TPR_rpt"/>
</dbReference>
<keyword evidence="6" id="KW-0732">Signal</keyword>
<evidence type="ECO:0000256" key="4">
    <source>
        <dbReference type="ARBA" id="ARBA00022803"/>
    </source>
</evidence>
<dbReference type="InterPro" id="IPR013105">
    <property type="entry name" value="TPR_2"/>
</dbReference>
<dbReference type="STRING" id="104663.SAMN04488121_103862"/>
<dbReference type="PROSITE" id="PS50005">
    <property type="entry name" value="TPR"/>
    <property type="match status" value="1"/>
</dbReference>
<dbReference type="Pfam" id="PF07719">
    <property type="entry name" value="TPR_2"/>
    <property type="match status" value="1"/>
</dbReference>
<gene>
    <name evidence="7" type="ORF">SAMN04488121_103862</name>
</gene>
<feature type="repeat" description="TPR" evidence="5">
    <location>
        <begin position="369"/>
        <end position="402"/>
    </location>
</feature>
<dbReference type="InterPro" id="IPR011990">
    <property type="entry name" value="TPR-like_helical_dom_sf"/>
</dbReference>
<feature type="chain" id="PRO_5011597428" evidence="6">
    <location>
        <begin position="33"/>
        <end position="414"/>
    </location>
</feature>
<dbReference type="PANTHER" id="PTHR40841:SF2">
    <property type="entry name" value="SIDEROPHORE-DEGRADING ESTERASE (EUROFUNG)"/>
    <property type="match status" value="1"/>
</dbReference>
<dbReference type="InterPro" id="IPR052558">
    <property type="entry name" value="Siderophore_Hydrolase_D"/>
</dbReference>
<keyword evidence="2" id="KW-0677">Repeat</keyword>
<dbReference type="GO" id="GO:0016788">
    <property type="term" value="F:hydrolase activity, acting on ester bonds"/>
    <property type="evidence" value="ECO:0007669"/>
    <property type="project" value="TreeGrafter"/>
</dbReference>
<evidence type="ECO:0000256" key="2">
    <source>
        <dbReference type="ARBA" id="ARBA00022737"/>
    </source>
</evidence>